<proteinExistence type="predicted"/>
<feature type="signal peptide" evidence="2">
    <location>
        <begin position="1"/>
        <end position="22"/>
    </location>
</feature>
<evidence type="ECO:0000256" key="2">
    <source>
        <dbReference type="SAM" id="SignalP"/>
    </source>
</evidence>
<dbReference type="InterPro" id="IPR013974">
    <property type="entry name" value="SAF"/>
</dbReference>
<feature type="chain" id="PRO_5039355507" description="SAF domain-containing protein" evidence="2">
    <location>
        <begin position="23"/>
        <end position="234"/>
    </location>
</feature>
<dbReference type="AlphaFoldDB" id="A0A7S7RUX2"/>
<accession>A0A7S7RUX2</accession>
<organism evidence="4 5">
    <name type="scientific">Thermophilibacter immobilis</name>
    <dbReference type="NCBI Taxonomy" id="2779519"/>
    <lineage>
        <taxon>Bacteria</taxon>
        <taxon>Bacillati</taxon>
        <taxon>Actinomycetota</taxon>
        <taxon>Coriobacteriia</taxon>
        <taxon>Coriobacteriales</taxon>
        <taxon>Atopobiaceae</taxon>
        <taxon>Thermophilibacter</taxon>
    </lineage>
</organism>
<dbReference type="CDD" id="cd11614">
    <property type="entry name" value="SAF_CpaB_FlgA_like"/>
    <property type="match status" value="1"/>
</dbReference>
<reference evidence="4 5" key="1">
    <citation type="submission" date="2020-10" db="EMBL/GenBank/DDBJ databases">
        <title>Olsenella immobilis sp.nov., isolated from the mud in a fermentation cellar used for the production of Chinese strong-flavoured liquor.</title>
        <authorList>
            <person name="Lu L."/>
        </authorList>
    </citation>
    <scope>NUCLEOTIDE SEQUENCE [LARGE SCALE GENOMIC DNA]</scope>
    <source>
        <strain evidence="4 5">LZLJ-2</strain>
    </source>
</reference>
<dbReference type="Proteomes" id="UP000593735">
    <property type="component" value="Chromosome"/>
</dbReference>
<evidence type="ECO:0000256" key="1">
    <source>
        <dbReference type="SAM" id="MobiDB-lite"/>
    </source>
</evidence>
<sequence>MTRRLRFVLSGALALLAAVLCASYGQHVRDEADRVRAEALERYGGEVVNLVVASDGLEAGDIVDRQSVVERDWIFDLAPEGAVTDLESVLGTEVTVPVAAGAPLTSLNFRDDADAVEVPSGRVALSVPVTDKLALPSSVAAGGMLVAYEVQDAGTKVVSSSLQVLRAPGEQTTVGSHAAITLAALPDDVAPVLAASAQGSLRLALPADDVTGLSGESKTAPTVVSAESAKGDGA</sequence>
<keyword evidence="2" id="KW-0732">Signal</keyword>
<gene>
    <name evidence="4" type="ORF">INP52_01995</name>
</gene>
<dbReference type="EMBL" id="CP063767">
    <property type="protein sequence ID" value="QOY61008.1"/>
    <property type="molecule type" value="Genomic_DNA"/>
</dbReference>
<evidence type="ECO:0000259" key="3">
    <source>
        <dbReference type="SMART" id="SM00858"/>
    </source>
</evidence>
<feature type="domain" description="SAF" evidence="3">
    <location>
        <begin position="48"/>
        <end position="110"/>
    </location>
</feature>
<feature type="region of interest" description="Disordered" evidence="1">
    <location>
        <begin position="211"/>
        <end position="234"/>
    </location>
</feature>
<evidence type="ECO:0000313" key="5">
    <source>
        <dbReference type="Proteomes" id="UP000593735"/>
    </source>
</evidence>
<evidence type="ECO:0000313" key="4">
    <source>
        <dbReference type="EMBL" id="QOY61008.1"/>
    </source>
</evidence>
<dbReference type="RefSeq" id="WP_194371952.1">
    <property type="nucleotide sequence ID" value="NZ_CP063767.1"/>
</dbReference>
<dbReference type="SMART" id="SM00858">
    <property type="entry name" value="SAF"/>
    <property type="match status" value="1"/>
</dbReference>
<keyword evidence="5" id="KW-1185">Reference proteome</keyword>
<protein>
    <recommendedName>
        <fullName evidence="3">SAF domain-containing protein</fullName>
    </recommendedName>
</protein>
<name>A0A7S7RUX2_9ACTN</name>
<dbReference type="Pfam" id="PF08666">
    <property type="entry name" value="SAF"/>
    <property type="match status" value="1"/>
</dbReference>
<dbReference type="KEGG" id="tio:INP52_01995"/>